<reference evidence="7 8" key="1">
    <citation type="journal article" date="2017" name="PLoS Biol.">
        <title>The sea cucumber genome provides insights into morphological evolution and visceral regeneration.</title>
        <authorList>
            <person name="Zhang X."/>
            <person name="Sun L."/>
            <person name="Yuan J."/>
            <person name="Sun Y."/>
            <person name="Gao Y."/>
            <person name="Zhang L."/>
            <person name="Li S."/>
            <person name="Dai H."/>
            <person name="Hamel J.F."/>
            <person name="Liu C."/>
            <person name="Yu Y."/>
            <person name="Liu S."/>
            <person name="Lin W."/>
            <person name="Guo K."/>
            <person name="Jin S."/>
            <person name="Xu P."/>
            <person name="Storey K.B."/>
            <person name="Huan P."/>
            <person name="Zhang T."/>
            <person name="Zhou Y."/>
            <person name="Zhang J."/>
            <person name="Lin C."/>
            <person name="Li X."/>
            <person name="Xing L."/>
            <person name="Huo D."/>
            <person name="Sun M."/>
            <person name="Wang L."/>
            <person name="Mercier A."/>
            <person name="Li F."/>
            <person name="Yang H."/>
            <person name="Xiang J."/>
        </authorList>
    </citation>
    <scope>NUCLEOTIDE SEQUENCE [LARGE SCALE GENOMIC DNA]</scope>
    <source>
        <strain evidence="7">Shaxun</strain>
        <tissue evidence="7">Muscle</tissue>
    </source>
</reference>
<feature type="domain" description="Armadillo-like helical" evidence="6">
    <location>
        <begin position="435"/>
        <end position="671"/>
    </location>
</feature>
<dbReference type="OrthoDB" id="2012278at2759"/>
<dbReference type="Proteomes" id="UP000230750">
    <property type="component" value="Unassembled WGS sequence"/>
</dbReference>
<evidence type="ECO:0000256" key="1">
    <source>
        <dbReference type="ARBA" id="ARBA00004370"/>
    </source>
</evidence>
<keyword evidence="3" id="KW-1133">Transmembrane helix</keyword>
<dbReference type="STRING" id="307972.A0A2G8K320"/>
<dbReference type="InterPro" id="IPR039868">
    <property type="entry name" value="ARMD3-like"/>
</dbReference>
<proteinExistence type="predicted"/>
<organism evidence="7 8">
    <name type="scientific">Stichopus japonicus</name>
    <name type="common">Sea cucumber</name>
    <dbReference type="NCBI Taxonomy" id="307972"/>
    <lineage>
        <taxon>Eukaryota</taxon>
        <taxon>Metazoa</taxon>
        <taxon>Echinodermata</taxon>
        <taxon>Eleutherozoa</taxon>
        <taxon>Echinozoa</taxon>
        <taxon>Holothuroidea</taxon>
        <taxon>Aspidochirotacea</taxon>
        <taxon>Aspidochirotida</taxon>
        <taxon>Stichopodidae</taxon>
        <taxon>Apostichopus</taxon>
    </lineage>
</organism>
<keyword evidence="2" id="KW-0812">Transmembrane</keyword>
<dbReference type="SMART" id="SM01158">
    <property type="entry name" value="DUF1741"/>
    <property type="match status" value="1"/>
</dbReference>
<evidence type="ECO:0000313" key="7">
    <source>
        <dbReference type="EMBL" id="PIK42363.1"/>
    </source>
</evidence>
<dbReference type="Pfam" id="PF08427">
    <property type="entry name" value="ARMH3_C"/>
    <property type="match status" value="1"/>
</dbReference>
<dbReference type="GO" id="GO:0005829">
    <property type="term" value="C:cytosol"/>
    <property type="evidence" value="ECO:0007669"/>
    <property type="project" value="TreeGrafter"/>
</dbReference>
<comment type="subcellular location">
    <subcellularLocation>
        <location evidence="1">Membrane</location>
    </subcellularLocation>
</comment>
<feature type="region of interest" description="Disordered" evidence="5">
    <location>
        <begin position="331"/>
        <end position="351"/>
    </location>
</feature>
<gene>
    <name evidence="7" type="ORF">BSL78_20781</name>
</gene>
<name>A0A2G8K320_STIJA</name>
<keyword evidence="4" id="KW-0472">Membrane</keyword>
<evidence type="ECO:0000256" key="5">
    <source>
        <dbReference type="SAM" id="MobiDB-lite"/>
    </source>
</evidence>
<evidence type="ECO:0000256" key="4">
    <source>
        <dbReference type="ARBA" id="ARBA00023136"/>
    </source>
</evidence>
<dbReference type="EMBL" id="MRZV01000940">
    <property type="protein sequence ID" value="PIK42363.1"/>
    <property type="molecule type" value="Genomic_DNA"/>
</dbReference>
<keyword evidence="8" id="KW-1185">Reference proteome</keyword>
<protein>
    <submittedName>
        <fullName evidence="7">Putative UPF0668 protein C10orf76 isoform X1</fullName>
    </submittedName>
</protein>
<dbReference type="GO" id="GO:0016020">
    <property type="term" value="C:membrane"/>
    <property type="evidence" value="ECO:0007669"/>
    <property type="project" value="UniProtKB-SubCell"/>
</dbReference>
<dbReference type="InterPro" id="IPR013636">
    <property type="entry name" value="ARMH3_C"/>
</dbReference>
<dbReference type="PANTHER" id="PTHR13608:SF3">
    <property type="entry name" value="ARMADILLO-LIKE HELICAL DOMAIN-CONTAINING PROTEIN 3"/>
    <property type="match status" value="1"/>
</dbReference>
<comment type="caution">
    <text evidence="7">The sequence shown here is derived from an EMBL/GenBank/DDBJ whole genome shotgun (WGS) entry which is preliminary data.</text>
</comment>
<dbReference type="PANTHER" id="PTHR13608">
    <property type="entry name" value="ARMADILLO-LIKE HELICAL DOMAIN-CONTAINING PROTEIN 3"/>
    <property type="match status" value="1"/>
</dbReference>
<evidence type="ECO:0000256" key="3">
    <source>
        <dbReference type="ARBA" id="ARBA00022989"/>
    </source>
</evidence>
<sequence length="689" mass="78531">MHAVIGMPRAKNQVLLRQKSQSKMELKEKIIDIYDEFFKGKDPSRDNPNFWDEFFLLKANVKYIESELGNLSTEKLFKLKETINNIFYHSILCLKDEYPIRIINSLQTLCALVRGVCKGRLADHSFDIINILMGFDSAESLLQGMVQSLNTVLVGDFSVSLKNLTLRFLLVLATITDNVSQNTLMEYMMINSVFETLVAILSNPVSRQDHGYEAVLLLAILVNYRKYESANPYIVKLSILDDEVALTGLGWVISSVLTNHNQKYQLNTEDPSKGGWFTTLSSMVGHMFVPESVEARSRGVEPDNAILLVLYEAVHLNRNFITILAHNHSEPVSPTPTTPASPKSPAVPSAAQKFHYDPNSLEPLMNIQVTFLCYCSIIMQDLKDPQRYSNTKLCLIIISCIAEDQYANSFLHDANLTFRVPIHRAPMRHRKPGTDRDVAPRPLACAVLDLMVEFIMSHMMKTLPQELLMMSLGIIHRLMCYQKKCRVRLQYPWKDLWTSLINLLKYLLSNESILLPSQNIFELACKVVNLFNLFITYGDTFLPTAGSYDELYYEIIRMHQVFDNLYSLALRHSTNSGEFKITANKLTNCLVNVRAIVNHFTPKVDSVSAVSTQPSLSEEQVLEVVKSNYDTLTLKLQDSLDQYERYAEKPKQSAFFTALVRSIILKFRRALTVTNLEQQSVLQEFSTIQ</sequence>
<evidence type="ECO:0000256" key="2">
    <source>
        <dbReference type="ARBA" id="ARBA00022692"/>
    </source>
</evidence>
<evidence type="ECO:0000313" key="8">
    <source>
        <dbReference type="Proteomes" id="UP000230750"/>
    </source>
</evidence>
<feature type="compositionally biased region" description="Low complexity" evidence="5">
    <location>
        <begin position="340"/>
        <end position="351"/>
    </location>
</feature>
<accession>A0A2G8K320</accession>
<evidence type="ECO:0000259" key="6">
    <source>
        <dbReference type="SMART" id="SM01158"/>
    </source>
</evidence>
<dbReference type="AlphaFoldDB" id="A0A2G8K320"/>